<proteinExistence type="inferred from homology"/>
<dbReference type="Proteomes" id="UP000285060">
    <property type="component" value="Unassembled WGS sequence"/>
</dbReference>
<sequence length="304" mass="35157">MTREHSKLKTIPVSDEAERNEKDDADMESTDDDVSLVDEDRQFTDSLYRLHTLLFHVVVVERHGLTQETKAILTYRAGGELTAGTEMWDAAKTVRELRAAGYYTHESTDRQDFEAWTLAMLTRYIGTFPDLKEKLAFVDNAFDKAVALKTGTIQPQPGMDPEYDDAVVAGIESDQDEYLETQGAEMQEHRPAEYELKSKKKEFKRFHTPFLRHCLQRLPAAEVRREVALKDSARRTFANFDKWYTEWKRAVQHLAVWDCLMSLSRVSGQSEGYTRPEFVQHVRAHYGGAASQPRDDRDRLYPER</sequence>
<protein>
    <submittedName>
        <fullName evidence="3">Uncharacterized protein</fullName>
    </submittedName>
</protein>
<dbReference type="GO" id="GO:0005524">
    <property type="term" value="F:ATP binding"/>
    <property type="evidence" value="ECO:0007669"/>
    <property type="project" value="InterPro"/>
</dbReference>
<dbReference type="VEuPathDB" id="FungiDB:H310_06332"/>
<feature type="compositionally biased region" description="Basic and acidic residues" evidence="2">
    <location>
        <begin position="293"/>
        <end position="304"/>
    </location>
</feature>
<dbReference type="InterPro" id="IPR036187">
    <property type="entry name" value="DNA_mismatch_repair_MutS_sf"/>
</dbReference>
<dbReference type="GO" id="GO:0140664">
    <property type="term" value="F:ATP-dependent DNA damage sensor activity"/>
    <property type="evidence" value="ECO:0007669"/>
    <property type="project" value="InterPro"/>
</dbReference>
<dbReference type="SUPFAM" id="SSF48334">
    <property type="entry name" value="DNA repair protein MutS, domain III"/>
    <property type="match status" value="1"/>
</dbReference>
<feature type="compositionally biased region" description="Acidic residues" evidence="2">
    <location>
        <begin position="23"/>
        <end position="33"/>
    </location>
</feature>
<gene>
    <name evidence="3" type="ORF">DYB32_008069</name>
</gene>
<dbReference type="InterPro" id="IPR045076">
    <property type="entry name" value="MutS"/>
</dbReference>
<comment type="similarity">
    <text evidence="1">Belongs to the DNA mismatch repair MutS family.</text>
</comment>
<dbReference type="PANTHER" id="PTHR11361:SF148">
    <property type="entry name" value="DNA MISMATCH REPAIR PROTEIN MSH6"/>
    <property type="match status" value="1"/>
</dbReference>
<evidence type="ECO:0000256" key="1">
    <source>
        <dbReference type="ARBA" id="ARBA00006271"/>
    </source>
</evidence>
<dbReference type="GO" id="GO:0006298">
    <property type="term" value="P:mismatch repair"/>
    <property type="evidence" value="ECO:0007669"/>
    <property type="project" value="InterPro"/>
</dbReference>
<dbReference type="GO" id="GO:0032301">
    <property type="term" value="C:MutSalpha complex"/>
    <property type="evidence" value="ECO:0007669"/>
    <property type="project" value="TreeGrafter"/>
</dbReference>
<dbReference type="Gene3D" id="1.10.1420.10">
    <property type="match status" value="2"/>
</dbReference>
<evidence type="ECO:0000313" key="3">
    <source>
        <dbReference type="EMBL" id="RHY25831.1"/>
    </source>
</evidence>
<feature type="region of interest" description="Disordered" evidence="2">
    <location>
        <begin position="1"/>
        <end position="33"/>
    </location>
</feature>
<dbReference type="Gene3D" id="3.30.420.110">
    <property type="entry name" value="MutS, connector domain"/>
    <property type="match status" value="1"/>
</dbReference>
<evidence type="ECO:0000313" key="4">
    <source>
        <dbReference type="Proteomes" id="UP000285060"/>
    </source>
</evidence>
<dbReference type="AlphaFoldDB" id="A0A418AMC9"/>
<evidence type="ECO:0000256" key="2">
    <source>
        <dbReference type="SAM" id="MobiDB-lite"/>
    </source>
</evidence>
<dbReference type="PANTHER" id="PTHR11361">
    <property type="entry name" value="DNA MISMATCH REPAIR PROTEIN MUTS FAMILY MEMBER"/>
    <property type="match status" value="1"/>
</dbReference>
<keyword evidence="4" id="KW-1185">Reference proteome</keyword>
<accession>A0A418AMC9</accession>
<organism evidence="3 4">
    <name type="scientific">Aphanomyces invadans</name>
    <dbReference type="NCBI Taxonomy" id="157072"/>
    <lineage>
        <taxon>Eukaryota</taxon>
        <taxon>Sar</taxon>
        <taxon>Stramenopiles</taxon>
        <taxon>Oomycota</taxon>
        <taxon>Saprolegniomycetes</taxon>
        <taxon>Saprolegniales</taxon>
        <taxon>Verrucalvaceae</taxon>
        <taxon>Aphanomyces</taxon>
    </lineage>
</organism>
<dbReference type="GO" id="GO:0030983">
    <property type="term" value="F:mismatched DNA binding"/>
    <property type="evidence" value="ECO:0007669"/>
    <property type="project" value="InterPro"/>
</dbReference>
<name>A0A418AMC9_9STRA</name>
<reference evidence="3 4" key="1">
    <citation type="submission" date="2018-08" db="EMBL/GenBank/DDBJ databases">
        <title>Aphanomyces genome sequencing and annotation.</title>
        <authorList>
            <person name="Minardi D."/>
            <person name="Oidtmann B."/>
            <person name="Van Der Giezen M."/>
            <person name="Studholme D.J."/>
        </authorList>
    </citation>
    <scope>NUCLEOTIDE SEQUENCE [LARGE SCALE GENOMIC DNA]</scope>
    <source>
        <strain evidence="3 4">NJM0002</strain>
    </source>
</reference>
<dbReference type="EMBL" id="QUSY01001172">
    <property type="protein sequence ID" value="RHY25831.1"/>
    <property type="molecule type" value="Genomic_DNA"/>
</dbReference>
<feature type="region of interest" description="Disordered" evidence="2">
    <location>
        <begin position="284"/>
        <end position="304"/>
    </location>
</feature>
<dbReference type="InterPro" id="IPR036678">
    <property type="entry name" value="MutS_con_dom_sf"/>
</dbReference>
<comment type="caution">
    <text evidence="3">The sequence shown here is derived from an EMBL/GenBank/DDBJ whole genome shotgun (WGS) entry which is preliminary data.</text>
</comment>